<protein>
    <recommendedName>
        <fullName evidence="3">Secreted protein</fullName>
    </recommendedName>
</protein>
<accession>A0ABY1QQN8</accession>
<name>A0ABY1QQN8_9BACT</name>
<sequence length="63" mass="7017">MLLSHSGSIRWQCVLLFTIALVLGCGDSERHTTTGEELSDYLDQHPELAETVEDDVDPAMNQK</sequence>
<keyword evidence="2" id="KW-1185">Reference proteome</keyword>
<evidence type="ECO:0000313" key="1">
    <source>
        <dbReference type="EMBL" id="SMP77829.1"/>
    </source>
</evidence>
<dbReference type="Proteomes" id="UP001158067">
    <property type="component" value="Unassembled WGS sequence"/>
</dbReference>
<reference evidence="1 2" key="1">
    <citation type="submission" date="2017-05" db="EMBL/GenBank/DDBJ databases">
        <authorList>
            <person name="Varghese N."/>
            <person name="Submissions S."/>
        </authorList>
    </citation>
    <scope>NUCLEOTIDE SEQUENCE [LARGE SCALE GENOMIC DNA]</scope>
    <source>
        <strain evidence="1 2">DSM 25457</strain>
    </source>
</reference>
<organism evidence="1 2">
    <name type="scientific">Neorhodopirellula lusitana</name>
    <dbReference type="NCBI Taxonomy" id="445327"/>
    <lineage>
        <taxon>Bacteria</taxon>
        <taxon>Pseudomonadati</taxon>
        <taxon>Planctomycetota</taxon>
        <taxon>Planctomycetia</taxon>
        <taxon>Pirellulales</taxon>
        <taxon>Pirellulaceae</taxon>
        <taxon>Neorhodopirellula</taxon>
    </lineage>
</organism>
<comment type="caution">
    <text evidence="1">The sequence shown here is derived from an EMBL/GenBank/DDBJ whole genome shotgun (WGS) entry which is preliminary data.</text>
</comment>
<gene>
    <name evidence="1" type="ORF">SAMN06265222_1242</name>
</gene>
<evidence type="ECO:0000313" key="2">
    <source>
        <dbReference type="Proteomes" id="UP001158067"/>
    </source>
</evidence>
<evidence type="ECO:0008006" key="3">
    <source>
        <dbReference type="Google" id="ProtNLM"/>
    </source>
</evidence>
<dbReference type="EMBL" id="FXUG01000024">
    <property type="protein sequence ID" value="SMP77829.1"/>
    <property type="molecule type" value="Genomic_DNA"/>
</dbReference>
<proteinExistence type="predicted"/>